<comment type="caution">
    <text evidence="1">The sequence shown here is derived from an EMBL/GenBank/DDBJ whole genome shotgun (WGS) entry which is preliminary data.</text>
</comment>
<dbReference type="Proteomes" id="UP000005536">
    <property type="component" value="Unassembled WGS sequence"/>
</dbReference>
<organism evidence="1 2">
    <name type="scientific">Neisseria elongata subsp. glycolytica ATCC 29315</name>
    <dbReference type="NCBI Taxonomy" id="546263"/>
    <lineage>
        <taxon>Bacteria</taxon>
        <taxon>Pseudomonadati</taxon>
        <taxon>Pseudomonadota</taxon>
        <taxon>Betaproteobacteria</taxon>
        <taxon>Neisseriales</taxon>
        <taxon>Neisseriaceae</taxon>
        <taxon>Neisseria</taxon>
    </lineage>
</organism>
<proteinExistence type="predicted"/>
<dbReference type="EMBL" id="ADBF01000254">
    <property type="protein sequence ID" value="EFE48493.1"/>
    <property type="molecule type" value="Genomic_DNA"/>
</dbReference>
<dbReference type="AlphaFoldDB" id="D4DUQ5"/>
<reference evidence="1 2" key="1">
    <citation type="submission" date="2010-02" db="EMBL/GenBank/DDBJ databases">
        <authorList>
            <person name="Weinstock G."/>
            <person name="Sodergren E."/>
            <person name="Clifton S."/>
            <person name="Fulton L."/>
            <person name="Fulton B."/>
            <person name="Courtney L."/>
            <person name="Fronick C."/>
            <person name="Harrison M."/>
            <person name="Strong C."/>
            <person name="Farmer C."/>
            <person name="Delahaunty K."/>
            <person name="Markovic C."/>
            <person name="Hall O."/>
            <person name="Minx P."/>
            <person name="Tomlinson C."/>
            <person name="Mitreva M."/>
            <person name="Nelson J."/>
            <person name="Hou S."/>
            <person name="Wollam A."/>
            <person name="Pepin K.H."/>
            <person name="Johnson M."/>
            <person name="Bhonagiri V."/>
            <person name="Zhang X."/>
            <person name="Suruliraj S."/>
            <person name="Warren W."/>
            <person name="Chinwalla A."/>
            <person name="Mardis E.R."/>
            <person name="Wilson R.K."/>
        </authorList>
    </citation>
    <scope>NUCLEOTIDE SEQUENCE [LARGE SCALE GENOMIC DNA]</scope>
    <source>
        <strain evidence="1 2">ATCC 29315</strain>
    </source>
</reference>
<evidence type="ECO:0000313" key="2">
    <source>
        <dbReference type="Proteomes" id="UP000005536"/>
    </source>
</evidence>
<sequence>MNIQSVRFAVPSVRRRRMPKAKIAEGMCTNPVWRSDTGNV</sequence>
<evidence type="ECO:0000313" key="1">
    <source>
        <dbReference type="EMBL" id="EFE48493.1"/>
    </source>
</evidence>
<name>D4DUQ5_NEIEG</name>
<accession>D4DUQ5</accession>
<protein>
    <submittedName>
        <fullName evidence="1">Uncharacterized protein</fullName>
    </submittedName>
</protein>
<gene>
    <name evidence="1" type="ORF">NEIELOOT_02850</name>
</gene>
<dbReference type="RefSeq" id="WP_003775113.1">
    <property type="nucleotide sequence ID" value="NZ_CP007726.1"/>
</dbReference>